<reference evidence="1" key="1">
    <citation type="submission" date="2018-05" db="EMBL/GenBank/DDBJ databases">
        <title>Draft genome of Mucuna pruriens seed.</title>
        <authorList>
            <person name="Nnadi N.E."/>
            <person name="Vos R."/>
            <person name="Hasami M.H."/>
            <person name="Devisetty U.K."/>
            <person name="Aguiy J.C."/>
        </authorList>
    </citation>
    <scope>NUCLEOTIDE SEQUENCE [LARGE SCALE GENOMIC DNA]</scope>
    <source>
        <strain evidence="1">JCA_2017</strain>
    </source>
</reference>
<evidence type="ECO:0000313" key="2">
    <source>
        <dbReference type="Proteomes" id="UP000257109"/>
    </source>
</evidence>
<sequence>MKRKGLCTTRLGAIETQLEEESWNDEDISRFVEDVLVVKDEKRNGKVCSCMPHLLKDQDRTSKTERTTTNDEDT</sequence>
<gene>
    <name evidence="1" type="ORF">CR513_21243</name>
</gene>
<evidence type="ECO:0000313" key="1">
    <source>
        <dbReference type="EMBL" id="RDX96139.1"/>
    </source>
</evidence>
<feature type="non-terminal residue" evidence="1">
    <location>
        <position position="1"/>
    </location>
</feature>
<comment type="caution">
    <text evidence="1">The sequence shown here is derived from an EMBL/GenBank/DDBJ whole genome shotgun (WGS) entry which is preliminary data.</text>
</comment>
<dbReference type="EMBL" id="QJKJ01003965">
    <property type="protein sequence ID" value="RDX96139.1"/>
    <property type="molecule type" value="Genomic_DNA"/>
</dbReference>
<dbReference type="AlphaFoldDB" id="A0A371H053"/>
<keyword evidence="2" id="KW-1185">Reference proteome</keyword>
<name>A0A371H053_MUCPR</name>
<protein>
    <submittedName>
        <fullName evidence="1">Uncharacterized protein</fullName>
    </submittedName>
</protein>
<dbReference type="Proteomes" id="UP000257109">
    <property type="component" value="Unassembled WGS sequence"/>
</dbReference>
<accession>A0A371H053</accession>
<proteinExistence type="predicted"/>
<organism evidence="1 2">
    <name type="scientific">Mucuna pruriens</name>
    <name type="common">Velvet bean</name>
    <name type="synonym">Dolichos pruriens</name>
    <dbReference type="NCBI Taxonomy" id="157652"/>
    <lineage>
        <taxon>Eukaryota</taxon>
        <taxon>Viridiplantae</taxon>
        <taxon>Streptophyta</taxon>
        <taxon>Embryophyta</taxon>
        <taxon>Tracheophyta</taxon>
        <taxon>Spermatophyta</taxon>
        <taxon>Magnoliopsida</taxon>
        <taxon>eudicotyledons</taxon>
        <taxon>Gunneridae</taxon>
        <taxon>Pentapetalae</taxon>
        <taxon>rosids</taxon>
        <taxon>fabids</taxon>
        <taxon>Fabales</taxon>
        <taxon>Fabaceae</taxon>
        <taxon>Papilionoideae</taxon>
        <taxon>50 kb inversion clade</taxon>
        <taxon>NPAAA clade</taxon>
        <taxon>indigoferoid/millettioid clade</taxon>
        <taxon>Phaseoleae</taxon>
        <taxon>Mucuna</taxon>
    </lineage>
</organism>